<dbReference type="EMBL" id="JBICBT010000691">
    <property type="protein sequence ID" value="KAL3105185.1"/>
    <property type="molecule type" value="Genomic_DNA"/>
</dbReference>
<dbReference type="InterPro" id="IPR001757">
    <property type="entry name" value="P_typ_ATPase"/>
</dbReference>
<keyword evidence="6" id="KW-0735">Signal-anchor</keyword>
<dbReference type="GO" id="GO:0016757">
    <property type="term" value="F:glycosyltransferase activity"/>
    <property type="evidence" value="ECO:0007669"/>
    <property type="project" value="UniProtKB-KW"/>
</dbReference>
<dbReference type="SUPFAM" id="SSF81665">
    <property type="entry name" value="Calcium ATPase, transmembrane domain M"/>
    <property type="match status" value="1"/>
</dbReference>
<feature type="domain" description="Cation-transporting P-type ATPase C-terminal" evidence="11">
    <location>
        <begin position="446"/>
        <end position="504"/>
    </location>
</feature>
<accession>A0ABD2KQG1</accession>
<name>A0ABD2KQG1_9BILA</name>
<evidence type="ECO:0000313" key="13">
    <source>
        <dbReference type="EMBL" id="KAL3105185.1"/>
    </source>
</evidence>
<keyword evidence="4" id="KW-0808">Transferase</keyword>
<proteinExistence type="inferred from homology"/>
<dbReference type="InterPro" id="IPR002659">
    <property type="entry name" value="Glyco_trans_31"/>
</dbReference>
<evidence type="ECO:0000259" key="11">
    <source>
        <dbReference type="Pfam" id="PF00689"/>
    </source>
</evidence>
<comment type="caution">
    <text evidence="13">The sequence shown here is derived from an EMBL/GenBank/DDBJ whole genome shotgun (WGS) entry which is preliminary data.</text>
</comment>
<dbReference type="NCBIfam" id="TIGR01494">
    <property type="entry name" value="ATPase_P-type"/>
    <property type="match status" value="1"/>
</dbReference>
<dbReference type="Proteomes" id="UP001620626">
    <property type="component" value="Unassembled WGS sequence"/>
</dbReference>
<evidence type="ECO:0000256" key="1">
    <source>
        <dbReference type="ARBA" id="ARBA00004323"/>
    </source>
</evidence>
<dbReference type="Gene3D" id="3.40.50.1000">
    <property type="entry name" value="HAD superfamily/HAD-like"/>
    <property type="match status" value="1"/>
</dbReference>
<dbReference type="InterPro" id="IPR023298">
    <property type="entry name" value="ATPase_P-typ_TM_dom_sf"/>
</dbReference>
<feature type="domain" description="Peptidase M41" evidence="12">
    <location>
        <begin position="46"/>
        <end position="137"/>
    </location>
</feature>
<feature type="region of interest" description="Disordered" evidence="10">
    <location>
        <begin position="1"/>
        <end position="45"/>
    </location>
</feature>
<dbReference type="InterPro" id="IPR000642">
    <property type="entry name" value="Peptidase_M41"/>
</dbReference>
<dbReference type="InterPro" id="IPR037219">
    <property type="entry name" value="Peptidase_M41-like"/>
</dbReference>
<keyword evidence="8" id="KW-0333">Golgi apparatus</keyword>
<dbReference type="Pfam" id="PF01434">
    <property type="entry name" value="Peptidase_M41"/>
    <property type="match status" value="1"/>
</dbReference>
<feature type="compositionally biased region" description="Basic residues" evidence="10">
    <location>
        <begin position="1"/>
        <end position="12"/>
    </location>
</feature>
<protein>
    <submittedName>
        <fullName evidence="13">Uncharacterized protein</fullName>
    </submittedName>
</protein>
<evidence type="ECO:0000256" key="4">
    <source>
        <dbReference type="ARBA" id="ARBA00022679"/>
    </source>
</evidence>
<dbReference type="Pfam" id="PF00689">
    <property type="entry name" value="Cation_ATPase_C"/>
    <property type="match status" value="1"/>
</dbReference>
<evidence type="ECO:0000313" key="14">
    <source>
        <dbReference type="Proteomes" id="UP001620626"/>
    </source>
</evidence>
<dbReference type="Pfam" id="PF01762">
    <property type="entry name" value="Galactosyl_T"/>
    <property type="match status" value="1"/>
</dbReference>
<evidence type="ECO:0000259" key="12">
    <source>
        <dbReference type="Pfam" id="PF01434"/>
    </source>
</evidence>
<dbReference type="AlphaFoldDB" id="A0ABD2KQG1"/>
<dbReference type="Gene3D" id="1.20.58.760">
    <property type="entry name" value="Peptidase M41"/>
    <property type="match status" value="1"/>
</dbReference>
<reference evidence="13 14" key="1">
    <citation type="submission" date="2024-10" db="EMBL/GenBank/DDBJ databases">
        <authorList>
            <person name="Kim D."/>
        </authorList>
    </citation>
    <scope>NUCLEOTIDE SEQUENCE [LARGE SCALE GENOMIC DNA]</scope>
    <source>
        <strain evidence="13">BH-2024</strain>
    </source>
</reference>
<sequence>MVKGKRGKRGKRGGAQARKVRTNREKAFEKSVKRGEDNRRHSVGRVSVHEASHVLAAWLNPAHTDKVKSVTNVPGDGFNGKTTFYRKRDYDQHETFAIIMVAVAGRVGERLFFSHSIGTQSDYEVARSLAHKLAMKYVEDFATFSTNRKKQKIDQIILDAENQVREILSRKMIKKLAIELFHERYLNNGAIQKTIGFKQRSEISTILTRHFAFKSFKSTMDEIKSFKFSCPKSFLSSKEGTIFGMEEGNVPLEDLTLGMCSIMDPPCDDTLEAIKQAGIKVFMVNGDRQLTATAIARQFGLISEAEKDFEVIHGERISRLTMSPSEWDALIEKESVVFARTTPEQKLMIVEQCQRRGKLIAMTGDGVNDAPALKRADIGISMGSEVFKQAADIVLVDDNFSSIFHAVEEGRVLFENIKKLLAYTMPHSFPEVWPVIINFCFGFPPGITALQILSIDLCTEILPDVSLSRELAECDVIARPPRAMNKVLISNTLIVISDLWMSALPAMENRSLWGSSCTLGKWASCSGSSSTFGAHARAECRCSGTAFSPTRHFCWHCLSKLQLSFALYTCQVTNVPGEDFNGKTTFHRKRDYDQHETFAIIMVAVAGRVFSAFEWQLHFYPNAEFVMKTDDDTIVDLGRWKLWVGKKFRKQAEAKGGAAFFGVVLAKMRPFHRCDHKWYVSKKSFPRDIFPDYMQGANYFGTAQTVRAVMAHTSEVVGFNMDDLLYIGMLAERAKPPMFRFNSGTGHFRGEQKIWPWKEYCKNGLPLIGETIRLSESQAKQVKEMLSGDHRWEKGNESEAFQKLKRELGWDAKYDPILSKIAQRTVGMTSLVEKNMDDHAAHCAEALLSELSNRQDWVRMNPTEAQYATVDREMCVGLGQIQD</sequence>
<keyword evidence="14" id="KW-1185">Reference proteome</keyword>
<evidence type="ECO:0000256" key="10">
    <source>
        <dbReference type="SAM" id="MobiDB-lite"/>
    </source>
</evidence>
<evidence type="ECO:0000256" key="8">
    <source>
        <dbReference type="ARBA" id="ARBA00023034"/>
    </source>
</evidence>
<gene>
    <name evidence="13" type="ORF">niasHT_028857</name>
</gene>
<dbReference type="Pfam" id="PF00702">
    <property type="entry name" value="Hydrolase"/>
    <property type="match status" value="1"/>
</dbReference>
<dbReference type="InterPro" id="IPR006068">
    <property type="entry name" value="ATPase_P-typ_cation-transptr_C"/>
</dbReference>
<dbReference type="SUPFAM" id="SSF56784">
    <property type="entry name" value="HAD-like"/>
    <property type="match status" value="1"/>
</dbReference>
<dbReference type="InterPro" id="IPR050510">
    <property type="entry name" value="Cation_transp_ATPase_P-type"/>
</dbReference>
<evidence type="ECO:0000256" key="7">
    <source>
        <dbReference type="ARBA" id="ARBA00022989"/>
    </source>
</evidence>
<dbReference type="PANTHER" id="PTHR43294">
    <property type="entry name" value="SODIUM/POTASSIUM-TRANSPORTING ATPASE SUBUNIT ALPHA"/>
    <property type="match status" value="1"/>
</dbReference>
<comment type="similarity">
    <text evidence="2">Belongs to the glycosyltransferase 31 family.</text>
</comment>
<keyword evidence="9" id="KW-0472">Membrane</keyword>
<evidence type="ECO:0000256" key="2">
    <source>
        <dbReference type="ARBA" id="ARBA00008661"/>
    </source>
</evidence>
<evidence type="ECO:0000256" key="9">
    <source>
        <dbReference type="ARBA" id="ARBA00023136"/>
    </source>
</evidence>
<comment type="subcellular location">
    <subcellularLocation>
        <location evidence="1">Golgi apparatus membrane</location>
        <topology evidence="1">Single-pass type II membrane protein</topology>
    </subcellularLocation>
</comment>
<dbReference type="GO" id="GO:0000139">
    <property type="term" value="C:Golgi membrane"/>
    <property type="evidence" value="ECO:0007669"/>
    <property type="project" value="UniProtKB-SubCell"/>
</dbReference>
<dbReference type="SUPFAM" id="SSF140990">
    <property type="entry name" value="FtsH protease domain-like"/>
    <property type="match status" value="1"/>
</dbReference>
<evidence type="ECO:0000256" key="6">
    <source>
        <dbReference type="ARBA" id="ARBA00022968"/>
    </source>
</evidence>
<keyword evidence="5" id="KW-0812">Transmembrane</keyword>
<evidence type="ECO:0000256" key="3">
    <source>
        <dbReference type="ARBA" id="ARBA00022676"/>
    </source>
</evidence>
<dbReference type="InterPro" id="IPR036412">
    <property type="entry name" value="HAD-like_sf"/>
</dbReference>
<dbReference type="Gene3D" id="1.20.1110.10">
    <property type="entry name" value="Calcium-transporting ATPase, transmembrane domain"/>
    <property type="match status" value="1"/>
</dbReference>
<dbReference type="Gene3D" id="3.40.1110.10">
    <property type="entry name" value="Calcium-transporting ATPase, cytoplasmic domain N"/>
    <property type="match status" value="1"/>
</dbReference>
<dbReference type="PANTHER" id="PTHR43294:SF5">
    <property type="entry name" value="CATION-TRANSPORTING P-TYPE ATPASE N-TERMINAL DOMAIN-CONTAINING PROTEIN"/>
    <property type="match status" value="1"/>
</dbReference>
<organism evidence="13 14">
    <name type="scientific">Heterodera trifolii</name>
    <dbReference type="NCBI Taxonomy" id="157864"/>
    <lineage>
        <taxon>Eukaryota</taxon>
        <taxon>Metazoa</taxon>
        <taxon>Ecdysozoa</taxon>
        <taxon>Nematoda</taxon>
        <taxon>Chromadorea</taxon>
        <taxon>Rhabditida</taxon>
        <taxon>Tylenchina</taxon>
        <taxon>Tylenchomorpha</taxon>
        <taxon>Tylenchoidea</taxon>
        <taxon>Heteroderidae</taxon>
        <taxon>Heteroderinae</taxon>
        <taxon>Heterodera</taxon>
    </lineage>
</organism>
<keyword evidence="3" id="KW-0328">Glycosyltransferase</keyword>
<evidence type="ECO:0000256" key="5">
    <source>
        <dbReference type="ARBA" id="ARBA00022692"/>
    </source>
</evidence>
<dbReference type="PRINTS" id="PR00120">
    <property type="entry name" value="HATPASE"/>
</dbReference>
<feature type="compositionally biased region" description="Basic and acidic residues" evidence="10">
    <location>
        <begin position="22"/>
        <end position="40"/>
    </location>
</feature>
<keyword evidence="7" id="KW-1133">Transmembrane helix</keyword>
<dbReference type="PRINTS" id="PR00119">
    <property type="entry name" value="CATATPASE"/>
</dbReference>
<dbReference type="InterPro" id="IPR023214">
    <property type="entry name" value="HAD_sf"/>
</dbReference>
<dbReference type="InterPro" id="IPR023299">
    <property type="entry name" value="ATPase_P-typ_cyto_dom_N"/>
</dbReference>